<dbReference type="OrthoDB" id="15954at2759"/>
<protein>
    <recommendedName>
        <fullName evidence="2">leucine--tRNA ligase</fullName>
        <ecNumber evidence="2">6.1.1.4</ecNumber>
    </recommendedName>
    <alternativeName>
        <fullName evidence="8">Leucyl-tRNA synthetase</fullName>
    </alternativeName>
</protein>
<evidence type="ECO:0000256" key="5">
    <source>
        <dbReference type="ARBA" id="ARBA00022840"/>
    </source>
</evidence>
<evidence type="ECO:0000259" key="11">
    <source>
        <dbReference type="Pfam" id="PF00133"/>
    </source>
</evidence>
<evidence type="ECO:0000256" key="6">
    <source>
        <dbReference type="ARBA" id="ARBA00022917"/>
    </source>
</evidence>
<evidence type="ECO:0000256" key="2">
    <source>
        <dbReference type="ARBA" id="ARBA00013164"/>
    </source>
</evidence>
<keyword evidence="16" id="KW-1185">Reference proteome</keyword>
<evidence type="ECO:0000256" key="7">
    <source>
        <dbReference type="ARBA" id="ARBA00023146"/>
    </source>
</evidence>
<gene>
    <name evidence="14" type="ORF">SSS_6952</name>
</gene>
<keyword evidence="3 10" id="KW-0436">Ligase</keyword>
<dbReference type="EMBL" id="WVUK01000056">
    <property type="protein sequence ID" value="KAF7493432.1"/>
    <property type="molecule type" value="Genomic_DNA"/>
</dbReference>
<dbReference type="GO" id="GO:0032543">
    <property type="term" value="P:mitochondrial translation"/>
    <property type="evidence" value="ECO:0007669"/>
    <property type="project" value="TreeGrafter"/>
</dbReference>
<evidence type="ECO:0000256" key="1">
    <source>
        <dbReference type="ARBA" id="ARBA00005594"/>
    </source>
</evidence>
<dbReference type="SUPFAM" id="SSF47323">
    <property type="entry name" value="Anticodon-binding domain of a subclass of class I aminoacyl-tRNA synthetases"/>
    <property type="match status" value="1"/>
</dbReference>
<keyword evidence="4 10" id="KW-0547">Nucleotide-binding</keyword>
<name>A0A834RCX9_SARSC</name>
<dbReference type="SUPFAM" id="SSF52374">
    <property type="entry name" value="Nucleotidylyl transferase"/>
    <property type="match status" value="1"/>
</dbReference>
<proteinExistence type="inferred from homology"/>
<feature type="domain" description="Aminoacyl-tRNA synthetase class Ia" evidence="11">
    <location>
        <begin position="398"/>
        <end position="559"/>
    </location>
</feature>
<reference evidence="15" key="3">
    <citation type="submission" date="2022-06" db="UniProtKB">
        <authorList>
            <consortium name="EnsemblMetazoa"/>
        </authorList>
    </citation>
    <scope>IDENTIFICATION</scope>
</reference>
<dbReference type="Proteomes" id="UP000070412">
    <property type="component" value="Unassembled WGS sequence"/>
</dbReference>
<dbReference type="GO" id="GO:0006429">
    <property type="term" value="P:leucyl-tRNA aminoacylation"/>
    <property type="evidence" value="ECO:0007669"/>
    <property type="project" value="InterPro"/>
</dbReference>
<dbReference type="PRINTS" id="PR00985">
    <property type="entry name" value="TRNASYNTHLEU"/>
</dbReference>
<dbReference type="GO" id="GO:0005524">
    <property type="term" value="F:ATP binding"/>
    <property type="evidence" value="ECO:0007669"/>
    <property type="project" value="UniProtKB-KW"/>
</dbReference>
<evidence type="ECO:0000313" key="14">
    <source>
        <dbReference type="EMBL" id="KAF7493432.1"/>
    </source>
</evidence>
<dbReference type="InterPro" id="IPR002302">
    <property type="entry name" value="Leu-tRNA-ligase"/>
</dbReference>
<feature type="domain" description="Methionyl/Leucyl tRNA synthetase" evidence="13">
    <location>
        <begin position="87"/>
        <end position="227"/>
    </location>
</feature>
<evidence type="ECO:0000256" key="3">
    <source>
        <dbReference type="ARBA" id="ARBA00022598"/>
    </source>
</evidence>
<dbReference type="InterPro" id="IPR009080">
    <property type="entry name" value="tRNAsynth_Ia_anticodon-bd"/>
</dbReference>
<evidence type="ECO:0000313" key="16">
    <source>
        <dbReference type="Proteomes" id="UP000070412"/>
    </source>
</evidence>
<keyword evidence="5 10" id="KW-0067">ATP-binding</keyword>
<evidence type="ECO:0000259" key="13">
    <source>
        <dbReference type="Pfam" id="PF09334"/>
    </source>
</evidence>
<comment type="catalytic activity">
    <reaction evidence="9">
        <text>tRNA(Leu) + L-leucine + ATP = L-leucyl-tRNA(Leu) + AMP + diphosphate</text>
        <dbReference type="Rhea" id="RHEA:11688"/>
        <dbReference type="Rhea" id="RHEA-COMP:9613"/>
        <dbReference type="Rhea" id="RHEA-COMP:9622"/>
        <dbReference type="ChEBI" id="CHEBI:30616"/>
        <dbReference type="ChEBI" id="CHEBI:33019"/>
        <dbReference type="ChEBI" id="CHEBI:57427"/>
        <dbReference type="ChEBI" id="CHEBI:78442"/>
        <dbReference type="ChEBI" id="CHEBI:78494"/>
        <dbReference type="ChEBI" id="CHEBI:456215"/>
        <dbReference type="EC" id="6.1.1.4"/>
    </reaction>
</comment>
<evidence type="ECO:0000259" key="12">
    <source>
        <dbReference type="Pfam" id="PF08264"/>
    </source>
</evidence>
<dbReference type="PANTHER" id="PTHR43740">
    <property type="entry name" value="LEUCYL-TRNA SYNTHETASE"/>
    <property type="match status" value="1"/>
</dbReference>
<dbReference type="GO" id="GO:0005739">
    <property type="term" value="C:mitochondrion"/>
    <property type="evidence" value="ECO:0007669"/>
    <property type="project" value="TreeGrafter"/>
</dbReference>
<dbReference type="InterPro" id="IPR013155">
    <property type="entry name" value="M/V/L/I-tRNA-synth_anticd-bd"/>
</dbReference>
<evidence type="ECO:0000256" key="10">
    <source>
        <dbReference type="RuleBase" id="RU363035"/>
    </source>
</evidence>
<dbReference type="EC" id="6.1.1.4" evidence="2"/>
<dbReference type="AlphaFoldDB" id="A0A834RCX9"/>
<keyword evidence="7 10" id="KW-0030">Aminoacyl-tRNA synthetase</keyword>
<dbReference type="PROSITE" id="PS00178">
    <property type="entry name" value="AA_TRNA_LIGASE_I"/>
    <property type="match status" value="1"/>
</dbReference>
<dbReference type="EnsemblMetazoa" id="SSS_6952s_mrna">
    <property type="protein sequence ID" value="KAF7493432.1"/>
    <property type="gene ID" value="SSS_6952"/>
</dbReference>
<dbReference type="Pfam" id="PF09334">
    <property type="entry name" value="tRNA-synt_1g"/>
    <property type="match status" value="1"/>
</dbReference>
<evidence type="ECO:0000256" key="4">
    <source>
        <dbReference type="ARBA" id="ARBA00022741"/>
    </source>
</evidence>
<dbReference type="Pfam" id="PF08264">
    <property type="entry name" value="Anticodon_1"/>
    <property type="match status" value="1"/>
</dbReference>
<feature type="domain" description="Methionyl/Valyl/Leucyl/Isoleucyl-tRNA synthetase anticodon-binding" evidence="12">
    <location>
        <begin position="718"/>
        <end position="785"/>
    </location>
</feature>
<comment type="similarity">
    <text evidence="1 10">Belongs to the class-I aminoacyl-tRNA synthetase family.</text>
</comment>
<dbReference type="Gene3D" id="3.40.50.620">
    <property type="entry name" value="HUPs"/>
    <property type="match status" value="2"/>
</dbReference>
<keyword evidence="6 10" id="KW-0648">Protein biosynthesis</keyword>
<evidence type="ECO:0000313" key="15">
    <source>
        <dbReference type="EnsemblMetazoa" id="KAF7493432.1"/>
    </source>
</evidence>
<sequence length="876" mass="103197">MILKKNINSNLFRYRLLILKVRFDQISLAHSLRETVFDEPAKFKNKFDYSYVPEILRSIQLKWKKDVDLLWKSRIEQQKSNSRPSKYILSMFPYPSGQLHLGHTRIYTTADLLFKTSIMLGENVINPMGFDSFGLPAENAARSNKIDPFYWTDKNRREMRSQLDNLGYHFHWRESTSDQNYYKWTQWLFIQLFESGLAYQGISEVNWDPIDCTVLADEQVDSDGKCWRSGAQIEKRFHKQWFIKTNSFAEDLYRGDDIIDTGHWSFILAHQRWWIKEPNGYLFYLKLDSENRLNNRIQIFTAYPELFLSSKAFIGVSQNHWIAKGRNPHEIIASCDNPFNNNEKIDIRVVNNNVKLPSSTRASLFVRNESFPDEEKRAMILEEARKLNLGGYKTSDTYRDWLISRQRYWGTPIPIIHCPNCGPLAVKLQELPVKLPKIDYTNISDHKSDEISSPLKKFAPKEWLETSCYRCGSIALRETDTCDTFFDSSWYFLRYFTEPNEQRPFDGKSLRPVDCYIGGKEHSALHLFYARFITHFLKSKGYIDFREPFHTLLMQAIVKTRTYKLNGRYISYEEAKDRDDVEISFEKMSKSKGTGVDPDLLVEKYSSDAVRWTILSVGNPESERLWDTEKKEFDPSFVFFHRLLLTVEEFLAAKKGEKKLKSLSADVFEESLKEFSKETDELIFNVLYSILSSYQIRNGTVSIHKLINLIRKNITNNLALTTEFERAIVSLLIMLTPFIPSFTSECWHALTTIYDEKNLPFKKCSELYGFDFEKSVLEQQWPKIIDPDFQYIVRFTGRNNSGREEEIKRIKVPQKFLKLWSESEVIDLFSEIKEKIEWIEIVKYCSIVIRLKQSYRNVEIPIREGFVECEFYKNTS</sequence>
<dbReference type="InterPro" id="IPR001412">
    <property type="entry name" value="aa-tRNA-synth_I_CS"/>
</dbReference>
<reference evidence="14" key="2">
    <citation type="submission" date="2020-01" db="EMBL/GenBank/DDBJ databases">
        <authorList>
            <person name="Korhonen P.K.K."/>
            <person name="Guangxu M.G."/>
            <person name="Wang T.W."/>
            <person name="Stroehlein A.J.S."/>
            <person name="Young N.D."/>
            <person name="Ang C.-S.A."/>
            <person name="Fernando D.W.F."/>
            <person name="Lu H.L."/>
            <person name="Taylor S.T."/>
            <person name="Ehtesham M.E.M."/>
            <person name="Najaraj S.H.N."/>
            <person name="Harsha G.H.G."/>
            <person name="Madugundu A.M."/>
            <person name="Renuse S.R."/>
            <person name="Holt D.H."/>
            <person name="Pandey A.P."/>
            <person name="Papenfuss A.P."/>
            <person name="Gasser R.B.G."/>
            <person name="Fischer K.F."/>
        </authorList>
    </citation>
    <scope>NUCLEOTIDE SEQUENCE</scope>
    <source>
        <strain evidence="14">SSS_KF_BRIS2020</strain>
    </source>
</reference>
<dbReference type="CDD" id="cd00812">
    <property type="entry name" value="LeuRS_core"/>
    <property type="match status" value="1"/>
</dbReference>
<dbReference type="Gene3D" id="1.10.730.10">
    <property type="entry name" value="Isoleucyl-tRNA Synthetase, Domain 1"/>
    <property type="match status" value="2"/>
</dbReference>
<reference evidence="16" key="1">
    <citation type="journal article" date="2020" name="PLoS Negl. Trop. Dis.">
        <title>High-quality nuclear genome for Sarcoptes scabiei-A critical resource for a neglected parasite.</title>
        <authorList>
            <person name="Korhonen P.K."/>
            <person name="Gasser R.B."/>
            <person name="Ma G."/>
            <person name="Wang T."/>
            <person name="Stroehlein A.J."/>
            <person name="Young N.D."/>
            <person name="Ang C.S."/>
            <person name="Fernando D.D."/>
            <person name="Lu H.C."/>
            <person name="Taylor S."/>
            <person name="Reynolds S.L."/>
            <person name="Mofiz E."/>
            <person name="Najaraj S.H."/>
            <person name="Gowda H."/>
            <person name="Madugundu A."/>
            <person name="Renuse S."/>
            <person name="Holt D."/>
            <person name="Pandey A."/>
            <person name="Papenfuss A.T."/>
            <person name="Fischer K."/>
        </authorList>
    </citation>
    <scope>NUCLEOTIDE SEQUENCE [LARGE SCALE GENOMIC DNA]</scope>
</reference>
<evidence type="ECO:0000256" key="9">
    <source>
        <dbReference type="ARBA" id="ARBA00047469"/>
    </source>
</evidence>
<dbReference type="GO" id="GO:0004823">
    <property type="term" value="F:leucine-tRNA ligase activity"/>
    <property type="evidence" value="ECO:0007669"/>
    <property type="project" value="UniProtKB-EC"/>
</dbReference>
<dbReference type="InterPro" id="IPR002300">
    <property type="entry name" value="aa-tRNA-synth_Ia"/>
</dbReference>
<evidence type="ECO:0000256" key="8">
    <source>
        <dbReference type="ARBA" id="ARBA00030520"/>
    </source>
</evidence>
<dbReference type="Pfam" id="PF00133">
    <property type="entry name" value="tRNA-synt_1"/>
    <property type="match status" value="1"/>
</dbReference>
<organism evidence="14">
    <name type="scientific">Sarcoptes scabiei</name>
    <name type="common">Itch mite</name>
    <name type="synonym">Acarus scabiei</name>
    <dbReference type="NCBI Taxonomy" id="52283"/>
    <lineage>
        <taxon>Eukaryota</taxon>
        <taxon>Metazoa</taxon>
        <taxon>Ecdysozoa</taxon>
        <taxon>Arthropoda</taxon>
        <taxon>Chelicerata</taxon>
        <taxon>Arachnida</taxon>
        <taxon>Acari</taxon>
        <taxon>Acariformes</taxon>
        <taxon>Sarcoptiformes</taxon>
        <taxon>Astigmata</taxon>
        <taxon>Psoroptidia</taxon>
        <taxon>Sarcoptoidea</taxon>
        <taxon>Sarcoptidae</taxon>
        <taxon>Sarcoptinae</taxon>
        <taxon>Sarcoptes</taxon>
    </lineage>
</organism>
<dbReference type="InterPro" id="IPR015413">
    <property type="entry name" value="Methionyl/Leucyl_tRNA_Synth"/>
</dbReference>
<dbReference type="InterPro" id="IPR014729">
    <property type="entry name" value="Rossmann-like_a/b/a_fold"/>
</dbReference>
<accession>A0A834RCX9</accession>
<dbReference type="PANTHER" id="PTHR43740:SF2">
    <property type="entry name" value="LEUCINE--TRNA LIGASE, MITOCHONDRIAL"/>
    <property type="match status" value="1"/>
</dbReference>